<dbReference type="Proteomes" id="UP000647587">
    <property type="component" value="Unassembled WGS sequence"/>
</dbReference>
<organism evidence="3 4">
    <name type="scientific">Deinococcus malanensis</name>
    <dbReference type="NCBI Taxonomy" id="1706855"/>
    <lineage>
        <taxon>Bacteria</taxon>
        <taxon>Thermotogati</taxon>
        <taxon>Deinococcota</taxon>
        <taxon>Deinococci</taxon>
        <taxon>Deinococcales</taxon>
        <taxon>Deinococcaceae</taxon>
        <taxon>Deinococcus</taxon>
    </lineage>
</organism>
<evidence type="ECO:0000256" key="1">
    <source>
        <dbReference type="PROSITE-ProRule" id="PRU00169"/>
    </source>
</evidence>
<name>A0ABQ2F2X1_9DEIO</name>
<dbReference type="PROSITE" id="PS50110">
    <property type="entry name" value="RESPONSE_REGULATORY"/>
    <property type="match status" value="1"/>
</dbReference>
<dbReference type="PANTHER" id="PTHR44520:SF2">
    <property type="entry name" value="RESPONSE REGULATOR RCP1"/>
    <property type="match status" value="1"/>
</dbReference>
<evidence type="ECO:0000259" key="2">
    <source>
        <dbReference type="PROSITE" id="PS50110"/>
    </source>
</evidence>
<keyword evidence="1" id="KW-0597">Phosphoprotein</keyword>
<keyword evidence="4" id="KW-1185">Reference proteome</keyword>
<protein>
    <submittedName>
        <fullName evidence="3">Response regulator</fullName>
    </submittedName>
</protein>
<dbReference type="Pfam" id="PF00072">
    <property type="entry name" value="Response_reg"/>
    <property type="match status" value="1"/>
</dbReference>
<dbReference type="EMBL" id="BMPP01000016">
    <property type="protein sequence ID" value="GGK36389.1"/>
    <property type="molecule type" value="Genomic_DNA"/>
</dbReference>
<feature type="domain" description="Response regulatory" evidence="2">
    <location>
        <begin position="6"/>
        <end position="126"/>
    </location>
</feature>
<proteinExistence type="predicted"/>
<feature type="modified residue" description="4-aspartylphosphate" evidence="1">
    <location>
        <position position="59"/>
    </location>
</feature>
<dbReference type="CDD" id="cd17557">
    <property type="entry name" value="REC_Rcp-like"/>
    <property type="match status" value="1"/>
</dbReference>
<accession>A0ABQ2F2X1</accession>
<dbReference type="InterPro" id="IPR001789">
    <property type="entry name" value="Sig_transdc_resp-reg_receiver"/>
</dbReference>
<dbReference type="InterPro" id="IPR011006">
    <property type="entry name" value="CheY-like_superfamily"/>
</dbReference>
<dbReference type="PANTHER" id="PTHR44520">
    <property type="entry name" value="RESPONSE REGULATOR RCP1-RELATED"/>
    <property type="match status" value="1"/>
</dbReference>
<reference evidence="4" key="1">
    <citation type="journal article" date="2019" name="Int. J. Syst. Evol. Microbiol.">
        <title>The Global Catalogue of Microorganisms (GCM) 10K type strain sequencing project: providing services to taxonomists for standard genome sequencing and annotation.</title>
        <authorList>
            <consortium name="The Broad Institute Genomics Platform"/>
            <consortium name="The Broad Institute Genome Sequencing Center for Infectious Disease"/>
            <person name="Wu L."/>
            <person name="Ma J."/>
        </authorList>
    </citation>
    <scope>NUCLEOTIDE SEQUENCE [LARGE SCALE GENOMIC DNA]</scope>
    <source>
        <strain evidence="4">JCM 30331</strain>
    </source>
</reference>
<comment type="caution">
    <text evidence="3">The sequence shown here is derived from an EMBL/GenBank/DDBJ whole genome shotgun (WGS) entry which is preliminary data.</text>
</comment>
<dbReference type="RefSeq" id="WP_189010861.1">
    <property type="nucleotide sequence ID" value="NZ_BMPP01000016.1"/>
</dbReference>
<evidence type="ECO:0000313" key="4">
    <source>
        <dbReference type="Proteomes" id="UP000647587"/>
    </source>
</evidence>
<evidence type="ECO:0000313" key="3">
    <source>
        <dbReference type="EMBL" id="GGK36389.1"/>
    </source>
</evidence>
<dbReference type="SUPFAM" id="SSF52172">
    <property type="entry name" value="CheY-like"/>
    <property type="match status" value="1"/>
</dbReference>
<dbReference type="Gene3D" id="3.40.50.2300">
    <property type="match status" value="1"/>
</dbReference>
<dbReference type="SMART" id="SM00448">
    <property type="entry name" value="REC"/>
    <property type="match status" value="1"/>
</dbReference>
<gene>
    <name evidence="3" type="ORF">GCM10008955_32790</name>
</gene>
<dbReference type="InterPro" id="IPR052893">
    <property type="entry name" value="TCS_response_regulator"/>
</dbReference>
<sequence>MELLQHFLLIDDNVADQMLAEEAFHQLCPECTLTCVSDGATALDMLRARVIQPDVILLDINMPGMNGFEVLHALKADPEMALLPVVMLSTSNAQEDVRQAYTLHASSYLVKAGDFSHFLQQIDQFLGFWQKSRIAHGSAGKQR</sequence>